<dbReference type="RefSeq" id="WP_187819293.1">
    <property type="nucleotide sequence ID" value="NZ_JACTVJ010000030.1"/>
</dbReference>
<protein>
    <submittedName>
        <fullName evidence="2">Uncharacterized protein</fullName>
    </submittedName>
</protein>
<comment type="caution">
    <text evidence="2">The sequence shown here is derived from an EMBL/GenBank/DDBJ whole genome shotgun (WGS) entry which is preliminary data.</text>
</comment>
<evidence type="ECO:0000313" key="3">
    <source>
        <dbReference type="Proteomes" id="UP000642284"/>
    </source>
</evidence>
<feature type="transmembrane region" description="Helical" evidence="1">
    <location>
        <begin position="115"/>
        <end position="135"/>
    </location>
</feature>
<keyword evidence="1" id="KW-0812">Transmembrane</keyword>
<dbReference type="Proteomes" id="UP000642284">
    <property type="component" value="Unassembled WGS sequence"/>
</dbReference>
<proteinExistence type="predicted"/>
<accession>A0ABR7STQ0</accession>
<organism evidence="2 3">
    <name type="scientific">Streptomyces polyasparticus</name>
    <dbReference type="NCBI Taxonomy" id="2767826"/>
    <lineage>
        <taxon>Bacteria</taxon>
        <taxon>Bacillati</taxon>
        <taxon>Actinomycetota</taxon>
        <taxon>Actinomycetes</taxon>
        <taxon>Kitasatosporales</taxon>
        <taxon>Streptomycetaceae</taxon>
        <taxon>Streptomyces</taxon>
    </lineage>
</organism>
<feature type="transmembrane region" description="Helical" evidence="1">
    <location>
        <begin position="325"/>
        <end position="344"/>
    </location>
</feature>
<feature type="transmembrane region" description="Helical" evidence="1">
    <location>
        <begin position="350"/>
        <end position="368"/>
    </location>
</feature>
<evidence type="ECO:0000256" key="1">
    <source>
        <dbReference type="SAM" id="Phobius"/>
    </source>
</evidence>
<evidence type="ECO:0000313" key="2">
    <source>
        <dbReference type="EMBL" id="MBC9718865.1"/>
    </source>
</evidence>
<keyword evidence="3" id="KW-1185">Reference proteome</keyword>
<sequence>MVLRNPVSDAVLVRSVVAVRQRWHLAEPDARGVLWWCGDQTGGGVLVRPDGDGLLWARAVGSARLRRESRAAWESGRLSRDGVVQPAAAAPQPSVADCGQPLDTSSSRGPFRWRMFTALALAGLALFGVCLAAEISTDSDPYVPLIVESGPSSDGRCVASWREQDTDVEHFVDLPCTERLIDAPDEYGFRYMDGWTIAHGPFKGDLYNADLEGTDAFAAYTGGLVAGGVLLLGSAGALVLSWVSAARHRNAISGLAPRVSPEIQPRVSLVKAHSEEQRYGWAELSAAAAEQARSHLNTPGDGAPVASDAGAPWWRIKPLLEIAGIRHLSVSTLAFVGVGVVFLFIGNGSWIIVGITCGTFLVAVAQTVRAARTARRLAQDAAVEPQQTGRYVLLREYATRAPWAVYFSIGDDDTPFAAQPLLANQVLPGPSGEVRLHGTAEHLDIRVPWMEGRPVWPAGDYILLGTDPVDDRAFFDALTAD</sequence>
<gene>
    <name evidence="2" type="ORF">H9Y04_40690</name>
</gene>
<dbReference type="EMBL" id="JACTVJ010000030">
    <property type="protein sequence ID" value="MBC9718865.1"/>
    <property type="molecule type" value="Genomic_DNA"/>
</dbReference>
<reference evidence="2 3" key="1">
    <citation type="submission" date="2020-08" db="EMBL/GenBank/DDBJ databases">
        <title>Genemic of Streptomyces polyaspartic.</title>
        <authorList>
            <person name="Liu W."/>
        </authorList>
    </citation>
    <scope>NUCLEOTIDE SEQUENCE [LARGE SCALE GENOMIC DNA]</scope>
    <source>
        <strain evidence="2 3">TRM66268-LWL</strain>
    </source>
</reference>
<feature type="transmembrane region" description="Helical" evidence="1">
    <location>
        <begin position="217"/>
        <end position="243"/>
    </location>
</feature>
<keyword evidence="1" id="KW-1133">Transmembrane helix</keyword>
<keyword evidence="1" id="KW-0472">Membrane</keyword>
<name>A0ABR7STQ0_9ACTN</name>